<feature type="region of interest" description="Disordered" evidence="3">
    <location>
        <begin position="1"/>
        <end position="105"/>
    </location>
</feature>
<dbReference type="OrthoDB" id="265795at2759"/>
<dbReference type="GO" id="GO:0003729">
    <property type="term" value="F:mRNA binding"/>
    <property type="evidence" value="ECO:0007669"/>
    <property type="project" value="InterPro"/>
</dbReference>
<dbReference type="PANTHER" id="PTHR17408">
    <property type="entry name" value="HISTONE RNA HAIRPIN-BINDING PROTEIN"/>
    <property type="match status" value="1"/>
</dbReference>
<dbReference type="KEGG" id="vde:111248548"/>
<dbReference type="AlphaFoldDB" id="A0A7M7JWI7"/>
<keyword evidence="2" id="KW-0694">RNA-binding</keyword>
<sequence>MSDSGELHSPSAKITRRSLSKNPKGRNLESTFEAKSHGDRLNQEKKINSAEAMEREDSYSCKPHSFNRKTTDKQSKAYLKRKRDSAPGSSGKSLSNEELETDPDVLMRRQKQINFGKATAGYKRYVEMVPREKRTSLHPQTPRKELKYSRRSWDMQIKLWRRALHVYDPLENEHRSESSEENNTQGSSGEDIKKEISKENRPRITLN</sequence>
<dbReference type="GO" id="GO:0006398">
    <property type="term" value="P:mRNA 3'-end processing by stem-loop binding and cleavage"/>
    <property type="evidence" value="ECO:0007669"/>
    <property type="project" value="TreeGrafter"/>
</dbReference>
<organism evidence="5 6">
    <name type="scientific">Varroa destructor</name>
    <name type="common">Honeybee mite</name>
    <dbReference type="NCBI Taxonomy" id="109461"/>
    <lineage>
        <taxon>Eukaryota</taxon>
        <taxon>Metazoa</taxon>
        <taxon>Ecdysozoa</taxon>
        <taxon>Arthropoda</taxon>
        <taxon>Chelicerata</taxon>
        <taxon>Arachnida</taxon>
        <taxon>Acari</taxon>
        <taxon>Parasitiformes</taxon>
        <taxon>Mesostigmata</taxon>
        <taxon>Gamasina</taxon>
        <taxon>Dermanyssoidea</taxon>
        <taxon>Varroidae</taxon>
        <taxon>Varroa</taxon>
    </lineage>
</organism>
<evidence type="ECO:0000259" key="4">
    <source>
        <dbReference type="Pfam" id="PF15247"/>
    </source>
</evidence>
<evidence type="ECO:0000256" key="1">
    <source>
        <dbReference type="ARBA" id="ARBA00006151"/>
    </source>
</evidence>
<dbReference type="GO" id="GO:0007076">
    <property type="term" value="P:mitotic chromosome condensation"/>
    <property type="evidence" value="ECO:0007669"/>
    <property type="project" value="UniProtKB-ARBA"/>
</dbReference>
<feature type="compositionally biased region" description="Basic and acidic residues" evidence="3">
    <location>
        <begin position="32"/>
        <end position="59"/>
    </location>
</feature>
<dbReference type="GO" id="GO:0071204">
    <property type="term" value="C:histone pre-mRNA 3'end processing complex"/>
    <property type="evidence" value="ECO:0007669"/>
    <property type="project" value="TreeGrafter"/>
</dbReference>
<evidence type="ECO:0000256" key="2">
    <source>
        <dbReference type="ARBA" id="ARBA00022884"/>
    </source>
</evidence>
<dbReference type="Proteomes" id="UP000594260">
    <property type="component" value="Unplaced"/>
</dbReference>
<keyword evidence="6" id="KW-1185">Reference proteome</keyword>
<feature type="compositionally biased region" description="Basic and acidic residues" evidence="3">
    <location>
        <begin position="190"/>
        <end position="207"/>
    </location>
</feature>
<dbReference type="InterPro" id="IPR026502">
    <property type="entry name" value="SLBP1/SLBP2"/>
</dbReference>
<dbReference type="EnsemblMetazoa" id="XM_022801008">
    <property type="protein sequence ID" value="XP_022656743"/>
    <property type="gene ID" value="LOC111248548"/>
</dbReference>
<reference evidence="5" key="1">
    <citation type="submission" date="2021-01" db="UniProtKB">
        <authorList>
            <consortium name="EnsemblMetazoa"/>
        </authorList>
    </citation>
    <scope>IDENTIFICATION</scope>
</reference>
<dbReference type="RefSeq" id="XP_022656740.1">
    <property type="nucleotide sequence ID" value="XM_022801005.1"/>
</dbReference>
<dbReference type="GeneID" id="111248548"/>
<dbReference type="FunFam" id="1.10.8.1120:FF:000001">
    <property type="entry name" value="Histone RNA hairpin-binding protein-like"/>
    <property type="match status" value="1"/>
</dbReference>
<evidence type="ECO:0000313" key="5">
    <source>
        <dbReference type="EnsemblMetazoa" id="XP_022656739"/>
    </source>
</evidence>
<dbReference type="RefSeq" id="XP_022656739.1">
    <property type="nucleotide sequence ID" value="XM_022801004.1"/>
</dbReference>
<dbReference type="CTD" id="7884"/>
<evidence type="ECO:0000256" key="3">
    <source>
        <dbReference type="SAM" id="MobiDB-lite"/>
    </source>
</evidence>
<dbReference type="PANTHER" id="PTHR17408:SF0">
    <property type="entry name" value="HISTONE RNA HAIRPIN-BINDING PROTEIN"/>
    <property type="match status" value="1"/>
</dbReference>
<dbReference type="InterPro" id="IPR038294">
    <property type="entry name" value="SLBP_RNA_bind_sf"/>
</dbReference>
<dbReference type="EnsemblMetazoa" id="XM_022801007">
    <property type="protein sequence ID" value="XP_022656742"/>
    <property type="gene ID" value="LOC111248548"/>
</dbReference>
<dbReference type="RefSeq" id="XP_022656741.1">
    <property type="nucleotide sequence ID" value="XM_022801006.1"/>
</dbReference>
<dbReference type="InterPro" id="IPR029344">
    <property type="entry name" value="SLBP_RNA_bind"/>
</dbReference>
<dbReference type="Pfam" id="PF15247">
    <property type="entry name" value="SLBP_RNA_bind"/>
    <property type="match status" value="1"/>
</dbReference>
<feature type="compositionally biased region" description="Polar residues" evidence="3">
    <location>
        <begin position="87"/>
        <end position="96"/>
    </location>
</feature>
<dbReference type="EnsemblMetazoa" id="XM_022801006">
    <property type="protein sequence ID" value="XP_022656741"/>
    <property type="gene ID" value="LOC111248548"/>
</dbReference>
<dbReference type="GO" id="GO:0071207">
    <property type="term" value="F:histone pre-mRNA stem-loop binding"/>
    <property type="evidence" value="ECO:0007669"/>
    <property type="project" value="TreeGrafter"/>
</dbReference>
<dbReference type="Gene3D" id="1.10.8.1120">
    <property type="entry name" value="Histone RNA hairpin-binding protein RNA-binding domain"/>
    <property type="match status" value="1"/>
</dbReference>
<dbReference type="RefSeq" id="XP_022656743.1">
    <property type="nucleotide sequence ID" value="XM_022801008.1"/>
</dbReference>
<dbReference type="EnsemblMetazoa" id="XM_022801005">
    <property type="protein sequence ID" value="XP_022656740"/>
    <property type="gene ID" value="LOC111248548"/>
</dbReference>
<dbReference type="GO" id="GO:0051028">
    <property type="term" value="P:mRNA transport"/>
    <property type="evidence" value="ECO:0007669"/>
    <property type="project" value="TreeGrafter"/>
</dbReference>
<feature type="domain" description="Histone RNA hairpin-binding protein RNA-binding" evidence="4">
    <location>
        <begin position="101"/>
        <end position="169"/>
    </location>
</feature>
<feature type="region of interest" description="Disordered" evidence="3">
    <location>
        <begin position="168"/>
        <end position="207"/>
    </location>
</feature>
<evidence type="ECO:0000313" key="6">
    <source>
        <dbReference type="Proteomes" id="UP000594260"/>
    </source>
</evidence>
<protein>
    <recommendedName>
        <fullName evidence="4">Histone RNA hairpin-binding protein RNA-binding domain-containing protein</fullName>
    </recommendedName>
</protein>
<proteinExistence type="inferred from homology"/>
<dbReference type="EnsemblMetazoa" id="XM_022801004">
    <property type="protein sequence ID" value="XP_022656739"/>
    <property type="gene ID" value="LOC111248548"/>
</dbReference>
<dbReference type="FunCoup" id="A0A7M7JWI7">
    <property type="interactions" value="1606"/>
</dbReference>
<accession>A0A7M7JWI7</accession>
<name>A0A7M7JWI7_VARDE</name>
<dbReference type="InParanoid" id="A0A7M7JWI7"/>
<comment type="similarity">
    <text evidence="1">Belongs to the SLBP family.</text>
</comment>
<dbReference type="RefSeq" id="XP_022656742.1">
    <property type="nucleotide sequence ID" value="XM_022801007.1"/>
</dbReference>
<dbReference type="GO" id="GO:0005737">
    <property type="term" value="C:cytoplasm"/>
    <property type="evidence" value="ECO:0007669"/>
    <property type="project" value="TreeGrafter"/>
</dbReference>